<dbReference type="SUPFAM" id="SSF53474">
    <property type="entry name" value="alpha/beta-Hydrolases"/>
    <property type="match status" value="1"/>
</dbReference>
<name>A0A6H1TZC1_9CYAN</name>
<dbReference type="InterPro" id="IPR017395">
    <property type="entry name" value="Chlorophyllase-like"/>
</dbReference>
<dbReference type="PANTHER" id="PTHR33428">
    <property type="entry name" value="CHLOROPHYLLASE-2, CHLOROPLASTIC"/>
    <property type="match status" value="1"/>
</dbReference>
<keyword evidence="2" id="KW-1185">Reference proteome</keyword>
<dbReference type="KEGG" id="oxy:HCG48_16325"/>
<dbReference type="RefSeq" id="WP_168570103.1">
    <property type="nucleotide sequence ID" value="NZ_CP051167.1"/>
</dbReference>
<protein>
    <recommendedName>
        <fullName evidence="3">Chlorophyllase</fullName>
    </recommendedName>
</protein>
<dbReference type="EMBL" id="CP051167">
    <property type="protein sequence ID" value="QIZ71952.1"/>
    <property type="molecule type" value="Genomic_DNA"/>
</dbReference>
<dbReference type="AlphaFoldDB" id="A0A6H1TZC1"/>
<dbReference type="InterPro" id="IPR029058">
    <property type="entry name" value="AB_hydrolase_fold"/>
</dbReference>
<evidence type="ECO:0000313" key="1">
    <source>
        <dbReference type="EMBL" id="QIZ71952.1"/>
    </source>
</evidence>
<evidence type="ECO:0000313" key="2">
    <source>
        <dbReference type="Proteomes" id="UP000500857"/>
    </source>
</evidence>
<organism evidence="1 2">
    <name type="scientific">Oxynema aestuarii AP17</name>
    <dbReference type="NCBI Taxonomy" id="2064643"/>
    <lineage>
        <taxon>Bacteria</taxon>
        <taxon>Bacillati</taxon>
        <taxon>Cyanobacteriota</taxon>
        <taxon>Cyanophyceae</taxon>
        <taxon>Oscillatoriophycideae</taxon>
        <taxon>Oscillatoriales</taxon>
        <taxon>Oscillatoriaceae</taxon>
        <taxon>Oxynema</taxon>
        <taxon>Oxynema aestuarii</taxon>
    </lineage>
</organism>
<reference evidence="1 2" key="1">
    <citation type="submission" date="2020-04" db="EMBL/GenBank/DDBJ databases">
        <authorList>
            <person name="Basu S."/>
            <person name="Maruthanayagam V."/>
            <person name="Chakraborty S."/>
            <person name="Pramanik A."/>
            <person name="Mukherjee J."/>
            <person name="Brink B."/>
        </authorList>
    </citation>
    <scope>NUCLEOTIDE SEQUENCE [LARGE SCALE GENOMIC DNA]</scope>
    <source>
        <strain evidence="1 2">AP17</strain>
    </source>
</reference>
<proteinExistence type="predicted"/>
<gene>
    <name evidence="1" type="ORF">HCG48_16325</name>
</gene>
<dbReference type="Proteomes" id="UP000500857">
    <property type="component" value="Chromosome"/>
</dbReference>
<sequence length="344" mass="37881">MSRLFALGAIAALAAVSVTLVPHFLANSQPVERPSEPAIAPVAIETPSPVPMQTDRDPSQPLYAKVDRFKTTIPGYNDPADIYYPQPSQLAPADRLPVALLIQGFNVDAAYYSQFATQIARYGFIVVVPNHLTTIRDREELFPQVGQVTDVLRYVKAQQHHANSPLFKITDAEKLVLIGHSQGGFIGLDAIREACDLPWCEGPYERPKELLAGVFFGSDLWEDGEYLKVNNAGIPIALIAGSRDSLIRAESIEKTYNNIESPPKAYIEVRGANHYGLTDLDNPPGSPNEKSSSTLDRAVSLETIARWTAVFLRAYALDDRAALAYLGDRGPREDPNVRVRWQGN</sequence>
<dbReference type="PANTHER" id="PTHR33428:SF14">
    <property type="entry name" value="CARBOXYLESTERASE TYPE B DOMAIN-CONTAINING PROTEIN"/>
    <property type="match status" value="1"/>
</dbReference>
<evidence type="ECO:0008006" key="3">
    <source>
        <dbReference type="Google" id="ProtNLM"/>
    </source>
</evidence>
<dbReference type="Gene3D" id="3.40.50.1820">
    <property type="entry name" value="alpha/beta hydrolase"/>
    <property type="match status" value="1"/>
</dbReference>
<dbReference type="Pfam" id="PF07224">
    <property type="entry name" value="Chlorophyllase"/>
    <property type="match status" value="1"/>
</dbReference>
<accession>A0A6H1TZC1</accession>